<dbReference type="UniPathway" id="UPA00326"/>
<keyword evidence="11" id="KW-1185">Reference proteome</keyword>
<dbReference type="PROSITE" id="PS51161">
    <property type="entry name" value="ATP_CONE"/>
    <property type="match status" value="1"/>
</dbReference>
<dbReference type="RefSeq" id="WP_072980540.1">
    <property type="nucleotide sequence ID" value="NZ_FQXT01000002.1"/>
</dbReference>
<dbReference type="GO" id="GO:0009263">
    <property type="term" value="P:deoxyribonucleotide biosynthetic process"/>
    <property type="evidence" value="ECO:0007669"/>
    <property type="project" value="InterPro"/>
</dbReference>
<evidence type="ECO:0000256" key="2">
    <source>
        <dbReference type="ARBA" id="ARBA00009303"/>
    </source>
</evidence>
<comment type="similarity">
    <text evidence="2">Belongs to the ribonucleoside diphosphate reductase small chain family.</text>
</comment>
<reference evidence="8 11" key="3">
    <citation type="submission" date="2018-07" db="EMBL/GenBank/DDBJ databases">
        <title>Leeuwenhoekiella genomics.</title>
        <authorList>
            <person name="Tahon G."/>
            <person name="Willems A."/>
        </authorList>
    </citation>
    <scope>NUCLEOTIDE SEQUENCE [LARGE SCALE GENOMIC DNA]</scope>
    <source>
        <strain evidence="8 11">LMG 24856</strain>
    </source>
</reference>
<sequence>MSSQEIKKIIKRDYSTAPFVLEKITNAISNAMAALGHGSEQDAKLISMQVYEALLINKDSEADYIPTVEQVQDMVEEKLMSSEFHDVAKAYIIYRNKRAIERKTNIFEKRINLKPYEYPELNEYVAAIRHSYWIHTEFNFTSDIQDFKTGLSEVERNAIKNTMLAISQIEVAVKTFWGDVHHRLPKPEIAAVGATFAESEVRHHDAYSHLLEILGLNEEFKELKKKPVIMKRVHYLETSLKHAKSDDDREYTESILLFALFIEHVSLFSQFLIIMAFNKHKNMLKGISNAVEATSKEEQIHGDFGVDIINIIKKENPEWFDEDHNNLIKDMCLRSFEAESKVVDWIFEKGELDFLPKAVINEFVKNRFNKSLEAIGLDKLFDIDEALLQETEWFDDEIIGTKHGDFFVKRSINYSKRTQSITSDDLF</sequence>
<dbReference type="GO" id="GO:0005524">
    <property type="term" value="F:ATP binding"/>
    <property type="evidence" value="ECO:0007669"/>
    <property type="project" value="UniProtKB-UniRule"/>
</dbReference>
<dbReference type="InterPro" id="IPR005144">
    <property type="entry name" value="ATP-cone_dom"/>
</dbReference>
<dbReference type="InterPro" id="IPR012348">
    <property type="entry name" value="RNR-like"/>
</dbReference>
<dbReference type="Proteomes" id="UP000290037">
    <property type="component" value="Unassembled WGS sequence"/>
</dbReference>
<dbReference type="EMBL" id="FQXT01000002">
    <property type="protein sequence ID" value="SHH73693.1"/>
    <property type="molecule type" value="Genomic_DNA"/>
</dbReference>
<keyword evidence="4 6" id="KW-0547">Nucleotide-binding</keyword>
<evidence type="ECO:0000256" key="6">
    <source>
        <dbReference type="PROSITE-ProRule" id="PRU00492"/>
    </source>
</evidence>
<dbReference type="InterPro" id="IPR009078">
    <property type="entry name" value="Ferritin-like_SF"/>
</dbReference>
<protein>
    <recommendedName>
        <fullName evidence="3">ribonucleoside-diphosphate reductase</fullName>
        <ecNumber evidence="3">1.17.4.1</ecNumber>
    </recommendedName>
</protein>
<gene>
    <name evidence="8" type="ORF">DSM01_21</name>
    <name evidence="9" type="ORF">SAMN04487999_0728</name>
</gene>
<dbReference type="PANTHER" id="PTHR23409">
    <property type="entry name" value="RIBONUCLEOSIDE-DIPHOSPHATE REDUCTASE SMALL CHAIN"/>
    <property type="match status" value="1"/>
</dbReference>
<dbReference type="Pfam" id="PF00268">
    <property type="entry name" value="Ribonuc_red_sm"/>
    <property type="match status" value="1"/>
</dbReference>
<dbReference type="InterPro" id="IPR033909">
    <property type="entry name" value="RNR_small"/>
</dbReference>
<feature type="domain" description="ATP-cone" evidence="7">
    <location>
        <begin position="7"/>
        <end position="102"/>
    </location>
</feature>
<comment type="cofactor">
    <cofactor evidence="1">
        <name>Fe cation</name>
        <dbReference type="ChEBI" id="CHEBI:24875"/>
    </cofactor>
</comment>
<reference evidence="9" key="1">
    <citation type="submission" date="2016-11" db="EMBL/GenBank/DDBJ databases">
        <authorList>
            <person name="Jaros S."/>
            <person name="Januszkiewicz K."/>
            <person name="Wedrychowicz H."/>
        </authorList>
    </citation>
    <scope>NUCLEOTIDE SEQUENCE [LARGE SCALE GENOMIC DNA]</scope>
    <source>
        <strain evidence="9">DSM 19859</strain>
    </source>
</reference>
<evidence type="ECO:0000313" key="11">
    <source>
        <dbReference type="Proteomes" id="UP000290037"/>
    </source>
</evidence>
<dbReference type="Pfam" id="PF03477">
    <property type="entry name" value="ATP-cone"/>
    <property type="match status" value="1"/>
</dbReference>
<evidence type="ECO:0000313" key="8">
    <source>
        <dbReference type="EMBL" id="RXG30887.1"/>
    </source>
</evidence>
<dbReference type="STRING" id="573501.SAMN04487999_0728"/>
<dbReference type="OrthoDB" id="1012518at2"/>
<dbReference type="AlphaFoldDB" id="A0A1M5VFK7"/>
<dbReference type="SUPFAM" id="SSF47240">
    <property type="entry name" value="Ferritin-like"/>
    <property type="match status" value="1"/>
</dbReference>
<keyword evidence="5 6" id="KW-0067">ATP-binding</keyword>
<evidence type="ECO:0000256" key="1">
    <source>
        <dbReference type="ARBA" id="ARBA00001962"/>
    </source>
</evidence>
<dbReference type="InterPro" id="IPR000358">
    <property type="entry name" value="RNR_small_fam"/>
</dbReference>
<dbReference type="PANTHER" id="PTHR23409:SF18">
    <property type="entry name" value="RIBONUCLEOSIDE-DIPHOSPHATE REDUCTASE SUBUNIT M2"/>
    <property type="match status" value="1"/>
</dbReference>
<dbReference type="CDD" id="cd01049">
    <property type="entry name" value="RNRR2"/>
    <property type="match status" value="1"/>
</dbReference>
<name>A0A1M5VFK7_9FLAO</name>
<evidence type="ECO:0000313" key="9">
    <source>
        <dbReference type="EMBL" id="SHH73693.1"/>
    </source>
</evidence>
<dbReference type="GO" id="GO:0004748">
    <property type="term" value="F:ribonucleoside-diphosphate reductase activity, thioredoxin disulfide as acceptor"/>
    <property type="evidence" value="ECO:0007669"/>
    <property type="project" value="UniProtKB-EC"/>
</dbReference>
<dbReference type="EMBL" id="QOVN01000001">
    <property type="protein sequence ID" value="RXG30887.1"/>
    <property type="molecule type" value="Genomic_DNA"/>
</dbReference>
<proteinExistence type="inferred from homology"/>
<accession>A0A1M5VFK7</accession>
<reference evidence="10" key="2">
    <citation type="submission" date="2016-11" db="EMBL/GenBank/DDBJ databases">
        <authorList>
            <person name="Varghese N."/>
            <person name="Submissions S."/>
        </authorList>
    </citation>
    <scope>NUCLEOTIDE SEQUENCE [LARGE SCALE GENOMIC DNA]</scope>
    <source>
        <strain evidence="10">DSM 19859</strain>
    </source>
</reference>
<dbReference type="Proteomes" id="UP000184240">
    <property type="component" value="Unassembled WGS sequence"/>
</dbReference>
<evidence type="ECO:0000313" key="10">
    <source>
        <dbReference type="Proteomes" id="UP000184240"/>
    </source>
</evidence>
<organism evidence="9 10">
    <name type="scientific">Leeuwenhoekiella palythoae</name>
    <dbReference type="NCBI Taxonomy" id="573501"/>
    <lineage>
        <taxon>Bacteria</taxon>
        <taxon>Pseudomonadati</taxon>
        <taxon>Bacteroidota</taxon>
        <taxon>Flavobacteriia</taxon>
        <taxon>Flavobacteriales</taxon>
        <taxon>Flavobacteriaceae</taxon>
        <taxon>Leeuwenhoekiella</taxon>
    </lineage>
</organism>
<evidence type="ECO:0000256" key="3">
    <source>
        <dbReference type="ARBA" id="ARBA00012274"/>
    </source>
</evidence>
<evidence type="ECO:0000256" key="5">
    <source>
        <dbReference type="ARBA" id="ARBA00022840"/>
    </source>
</evidence>
<evidence type="ECO:0000259" key="7">
    <source>
        <dbReference type="PROSITE" id="PS51161"/>
    </source>
</evidence>
<dbReference type="Gene3D" id="1.10.620.20">
    <property type="entry name" value="Ribonucleotide Reductase, subunit A"/>
    <property type="match status" value="1"/>
</dbReference>
<dbReference type="EC" id="1.17.4.1" evidence="3"/>
<evidence type="ECO:0000256" key="4">
    <source>
        <dbReference type="ARBA" id="ARBA00022741"/>
    </source>
</evidence>